<feature type="domain" description="SusD-like N-terminal" evidence="7">
    <location>
        <begin position="20"/>
        <end position="232"/>
    </location>
</feature>
<evidence type="ECO:0000256" key="1">
    <source>
        <dbReference type="ARBA" id="ARBA00004442"/>
    </source>
</evidence>
<protein>
    <submittedName>
        <fullName evidence="8">RagB/SusD family nutrient uptake outer membrane protein</fullName>
    </submittedName>
</protein>
<proteinExistence type="inferred from homology"/>
<keyword evidence="9" id="KW-1185">Reference proteome</keyword>
<dbReference type="OrthoDB" id="724176at2"/>
<dbReference type="GO" id="GO:0009279">
    <property type="term" value="C:cell outer membrane"/>
    <property type="evidence" value="ECO:0007669"/>
    <property type="project" value="UniProtKB-SubCell"/>
</dbReference>
<dbReference type="Gene3D" id="1.25.40.390">
    <property type="match status" value="1"/>
</dbReference>
<dbReference type="Pfam" id="PF07980">
    <property type="entry name" value="SusD_RagB"/>
    <property type="match status" value="1"/>
</dbReference>
<dbReference type="SUPFAM" id="SSF48452">
    <property type="entry name" value="TPR-like"/>
    <property type="match status" value="1"/>
</dbReference>
<evidence type="ECO:0000256" key="3">
    <source>
        <dbReference type="ARBA" id="ARBA00022729"/>
    </source>
</evidence>
<dbReference type="EMBL" id="RCXO01000003">
    <property type="protein sequence ID" value="RYT82084.1"/>
    <property type="molecule type" value="Genomic_DNA"/>
</dbReference>
<accession>A0A4Q5HH60</accession>
<evidence type="ECO:0000259" key="7">
    <source>
        <dbReference type="Pfam" id="PF14322"/>
    </source>
</evidence>
<comment type="caution">
    <text evidence="8">The sequence shown here is derived from an EMBL/GenBank/DDBJ whole genome shotgun (WGS) entry which is preliminary data.</text>
</comment>
<dbReference type="InterPro" id="IPR033985">
    <property type="entry name" value="SusD-like_N"/>
</dbReference>
<sequence>MKKKNYLLLGLTMLLCSCQDYLDKPASNDMDIDKAFATVIEAKKVMNDIYSEMYGNAYNVTARGVIYDCAADDGIGGYAPLWTDKVQFGMWTPDDGGGDGEEGSIPTIGFWKNTYARVRKANLFLENIDRAQGSEEDKVLMKAQVRFLRAFFYEELIRRFGGVIILDHSVDPNNYTELTNQPRNTFEESVEWVCNELETAARDLPSNVAATPNKVGMATSAACYACIARLRLQAASPLFNTDSPVSSEYTDIQCYMNYDKSRWRKVVEACRKVMDDPTYSLESPQSEPDDPELEPGTWEYYYRKFVDRQFKYTPEIIWLSHPTIDGRWEGVNAMWRNRTENGFHWMNGSYQLAMEFEMYPSGLMPSDPESGYDFTNAKQGEDRDPRFKATLAFPGAKYDKYTYQPWAGGSDSNNHGWAEAVLTGICLQKYIDPMFSDSDPNNGGRGNCRRNFTRIFALNELLLNFAEAQNELDATPSQAVYDAVNQIRNRVGMPDLPTGLTQDEMRKKIWHERRVELAFEDFRFFDIRRWRIAEEVMNGKYIQGYDVPKPQDGGFYNIVNVKRPLIFQKKDYLFPLGTSEILMNPALQQNPNWPKLSTAAN</sequence>
<comment type="subcellular location">
    <subcellularLocation>
        <location evidence="1">Cell outer membrane</location>
    </subcellularLocation>
</comment>
<evidence type="ECO:0000256" key="5">
    <source>
        <dbReference type="ARBA" id="ARBA00023237"/>
    </source>
</evidence>
<dbReference type="InterPro" id="IPR012944">
    <property type="entry name" value="SusD_RagB_dom"/>
</dbReference>
<reference evidence="8 9" key="1">
    <citation type="journal article" date="2019" name="Science, e1252229">
        <title>Invertible promoters mediate bacterial phase variation, antibiotic resistance, and host adaptation in the gut.</title>
        <authorList>
            <person name="Jiang X."/>
            <person name="Hall A.B."/>
            <person name="Arthur T.D."/>
            <person name="Plichta D.R."/>
            <person name="Covington C.T."/>
            <person name="Poyet M."/>
            <person name="Crothers J."/>
            <person name="Moses P.L."/>
            <person name="Tolonen A.C."/>
            <person name="Vlamakis H."/>
            <person name="Alm E.J."/>
            <person name="Xavier R.J."/>
        </authorList>
    </citation>
    <scope>NUCLEOTIDE SEQUENCE [LARGE SCALE GENOMIC DNA]</scope>
    <source>
        <strain evidence="9">bf_0095</strain>
    </source>
</reference>
<name>A0A4Q5HH60_9BACE</name>
<comment type="similarity">
    <text evidence="2">Belongs to the SusD family.</text>
</comment>
<dbReference type="Pfam" id="PF14322">
    <property type="entry name" value="SusD-like_3"/>
    <property type="match status" value="1"/>
</dbReference>
<keyword evidence="5" id="KW-0998">Cell outer membrane</keyword>
<evidence type="ECO:0000313" key="9">
    <source>
        <dbReference type="Proteomes" id="UP000291191"/>
    </source>
</evidence>
<evidence type="ECO:0000256" key="2">
    <source>
        <dbReference type="ARBA" id="ARBA00006275"/>
    </source>
</evidence>
<organism evidence="8 9">
    <name type="scientific">Bacteroides intestinalis</name>
    <dbReference type="NCBI Taxonomy" id="329854"/>
    <lineage>
        <taxon>Bacteria</taxon>
        <taxon>Pseudomonadati</taxon>
        <taxon>Bacteroidota</taxon>
        <taxon>Bacteroidia</taxon>
        <taxon>Bacteroidales</taxon>
        <taxon>Bacteroidaceae</taxon>
        <taxon>Bacteroides</taxon>
    </lineage>
</organism>
<keyword evidence="4" id="KW-0472">Membrane</keyword>
<evidence type="ECO:0000313" key="8">
    <source>
        <dbReference type="EMBL" id="RYT82084.1"/>
    </source>
</evidence>
<gene>
    <name evidence="8" type="ORF">EAJ06_03595</name>
</gene>
<keyword evidence="3" id="KW-0732">Signal</keyword>
<evidence type="ECO:0000256" key="4">
    <source>
        <dbReference type="ARBA" id="ARBA00023136"/>
    </source>
</evidence>
<dbReference type="Proteomes" id="UP000291191">
    <property type="component" value="Unassembled WGS sequence"/>
</dbReference>
<dbReference type="AlphaFoldDB" id="A0A4Q5HH60"/>
<dbReference type="InterPro" id="IPR011990">
    <property type="entry name" value="TPR-like_helical_dom_sf"/>
</dbReference>
<dbReference type="PROSITE" id="PS51257">
    <property type="entry name" value="PROKAR_LIPOPROTEIN"/>
    <property type="match status" value="1"/>
</dbReference>
<evidence type="ECO:0000259" key="6">
    <source>
        <dbReference type="Pfam" id="PF07980"/>
    </source>
</evidence>
<dbReference type="RefSeq" id="WP_117691862.1">
    <property type="nucleotide sequence ID" value="NZ_JAQDGM010000004.1"/>
</dbReference>
<feature type="domain" description="RagB/SusD" evidence="6">
    <location>
        <begin position="345"/>
        <end position="593"/>
    </location>
</feature>